<reference evidence="2 3" key="1">
    <citation type="submission" date="2020-08" db="EMBL/GenBank/DDBJ databases">
        <title>Genome public.</title>
        <authorList>
            <person name="Liu C."/>
            <person name="Sun Q."/>
        </authorList>
    </citation>
    <scope>NUCLEOTIDE SEQUENCE [LARGE SCALE GENOMIC DNA]</scope>
    <source>
        <strain evidence="2 3">M27</strain>
    </source>
</reference>
<dbReference type="InterPro" id="IPR014756">
    <property type="entry name" value="Ig_E-set"/>
</dbReference>
<organism evidence="2 3">
    <name type="scientific">Bacteroides difficilis</name>
    <dbReference type="NCBI Taxonomy" id="2763021"/>
    <lineage>
        <taxon>Bacteria</taxon>
        <taxon>Pseudomonadati</taxon>
        <taxon>Bacteroidota</taxon>
        <taxon>Bacteroidia</taxon>
        <taxon>Bacteroidales</taxon>
        <taxon>Bacteroidaceae</taxon>
        <taxon>Bacteroides</taxon>
    </lineage>
</organism>
<dbReference type="Gene3D" id="2.60.40.10">
    <property type="entry name" value="Immunoglobulins"/>
    <property type="match status" value="3"/>
</dbReference>
<comment type="caution">
    <text evidence="2">The sequence shown here is derived from an EMBL/GenBank/DDBJ whole genome shotgun (WGS) entry which is preliminary data.</text>
</comment>
<dbReference type="InterPro" id="IPR002909">
    <property type="entry name" value="IPT_dom"/>
</dbReference>
<evidence type="ECO:0000313" key="3">
    <source>
        <dbReference type="Proteomes" id="UP000600600"/>
    </source>
</evidence>
<proteinExistence type="predicted"/>
<name>A0ABR7C762_9BACE</name>
<dbReference type="EMBL" id="JACOOE010000001">
    <property type="protein sequence ID" value="MBC5603374.1"/>
    <property type="molecule type" value="Genomic_DNA"/>
</dbReference>
<dbReference type="Proteomes" id="UP000600600">
    <property type="component" value="Unassembled WGS sequence"/>
</dbReference>
<keyword evidence="3" id="KW-1185">Reference proteome</keyword>
<dbReference type="InterPro" id="IPR013783">
    <property type="entry name" value="Ig-like_fold"/>
</dbReference>
<evidence type="ECO:0000313" key="2">
    <source>
        <dbReference type="EMBL" id="MBC5603374.1"/>
    </source>
</evidence>
<dbReference type="SUPFAM" id="SSF81296">
    <property type="entry name" value="E set domains"/>
    <property type="match status" value="1"/>
</dbReference>
<dbReference type="PROSITE" id="PS51257">
    <property type="entry name" value="PROKAR_LIPOPROTEIN"/>
    <property type="match status" value="1"/>
</dbReference>
<feature type="domain" description="IPT/TIG" evidence="1">
    <location>
        <begin position="45"/>
        <end position="113"/>
    </location>
</feature>
<protein>
    <submittedName>
        <fullName evidence="2">IPT/TIG domain-containing protein</fullName>
    </submittedName>
</protein>
<gene>
    <name evidence="2" type="ORF">H8S67_01615</name>
</gene>
<dbReference type="RefSeq" id="WP_186966178.1">
    <property type="nucleotide sequence ID" value="NZ_JACOOE010000001.1"/>
</dbReference>
<dbReference type="Pfam" id="PF01833">
    <property type="entry name" value="TIG"/>
    <property type="match status" value="1"/>
</dbReference>
<accession>A0ABR7C762</accession>
<evidence type="ECO:0000259" key="1">
    <source>
        <dbReference type="Pfam" id="PF01833"/>
    </source>
</evidence>
<sequence>MTTMKDIIKEISKWTSIIISVLMFAVSCSDDKEDGAPEEPVPAAPTITNFVPPHGVPGVTITITGTDLKEVSEVTIGGKEVALVGEATDTEIKVMTTEEVTGGKIKVTTPYGTAETVSEFVVDEVFQVPSLITVPQDNVSYLDIITLEGENLDIVEKVFFGNVEAKIIREDEATRAVEGASGTELKVEVPYYKVVIGESVNLFLEYTDGNGQLVKKDTEKSFTVTPRAPRLENVSSLEADFFESVSLEGTDLNLVEKVLFGTTEATIDKESSNNTVLKVTVPYYEEEEAVKITLIYRYGEKDDMVEGRKSDSADEFAAKKVKPENVECPASVMLGTSTFEITGNNLDKVEKVLFNGTEITSTLSDDKMKLICSLPSTVEASINNTITIVYWQENKKEVIRSDFGVKESANYIWKKRKLYGNLSPKVNFISGITGLSYTPCEFEANSDIIHLHMTSTSTRLRIETLNATANFVEGFECEGKLIPKSGLKLRFCNLIGTTGAQKEYHDLVKNDDGKLLETVPLSTSKADSEGLFKVNKPSIRYEQGVAATEDVMEVGDVGFVAVMDMTTGKKVERFGLFELLEVNLEESSMTLNFYFEKESSQIKE</sequence>